<dbReference type="InterPro" id="IPR021871">
    <property type="entry name" value="DUF3482"/>
</dbReference>
<dbReference type="RefSeq" id="WP_169146625.1">
    <property type="nucleotide sequence ID" value="NZ_JABBGA010000012.1"/>
</dbReference>
<evidence type="ECO:0000256" key="1">
    <source>
        <dbReference type="SAM" id="Coils"/>
    </source>
</evidence>
<dbReference type="EMBL" id="JABBGA010000012">
    <property type="protein sequence ID" value="NML27086.1"/>
    <property type="molecule type" value="Genomic_DNA"/>
</dbReference>
<comment type="caution">
    <text evidence="3">The sequence shown here is derived from an EMBL/GenBank/DDBJ whole genome shotgun (WGS) entry which is preliminary data.</text>
</comment>
<feature type="coiled-coil region" evidence="1">
    <location>
        <begin position="273"/>
        <end position="300"/>
    </location>
</feature>
<dbReference type="Pfam" id="PF11981">
    <property type="entry name" value="DUF3482"/>
    <property type="match status" value="1"/>
</dbReference>
<dbReference type="Proteomes" id="UP000580043">
    <property type="component" value="Unassembled WGS sequence"/>
</dbReference>
<dbReference type="Gene3D" id="3.40.50.300">
    <property type="entry name" value="P-loop containing nucleotide triphosphate hydrolases"/>
    <property type="match status" value="1"/>
</dbReference>
<sequence>MTTINLSLVSHTNTGKTTLARSLIGRDVGEIRDEAHVTALAERYRMIETAEGDALDLWDTPGFGDSARLVQRLRQQGNPVGWFLTEVWDRWRDRPFWSSQQALRNVREEADVVLYLVNASERPGDAGYVAPEMEILAWLGKPVLVLLNQLGEPRPGEQDRADEDAWRQHLAGHPFVQRVLPLDAFARCWVQEFTLLDAVGSALPDSRRASFNSLEEAWRQRRLQQFRASMEILGEFLTTCSRDHERLSDEGLGGSLRRLGQIVGLDGTSDVREQAMARLAERLEREVRRTTDQLIELHGLAGRAAEEVLARVSSDFAAREKLGEGRAAALGGILSGALSGLAADLAAGGLTLGGGALVGAVLGAIGSAGAAKAVNLVRGTDSSEVRWSSDSLQRLSVTALLRYLAVAHYGRGRGEWRQGEYPGHWRPLIEEELQLRQEALGAAWSQRGANADESGGRIPDALAEILADTTRALLSRLYPGIRLPM</sequence>
<dbReference type="InterPro" id="IPR006073">
    <property type="entry name" value="GTP-bd"/>
</dbReference>
<organism evidence="3 4">
    <name type="scientific">Zoogloea dura</name>
    <dbReference type="NCBI Taxonomy" id="2728840"/>
    <lineage>
        <taxon>Bacteria</taxon>
        <taxon>Pseudomonadati</taxon>
        <taxon>Pseudomonadota</taxon>
        <taxon>Betaproteobacteria</taxon>
        <taxon>Rhodocyclales</taxon>
        <taxon>Zoogloeaceae</taxon>
        <taxon>Zoogloea</taxon>
    </lineage>
</organism>
<proteinExistence type="predicted"/>
<dbReference type="SUPFAM" id="SSF52540">
    <property type="entry name" value="P-loop containing nucleoside triphosphate hydrolases"/>
    <property type="match status" value="1"/>
</dbReference>
<reference evidence="3 4" key="1">
    <citation type="submission" date="2020-04" db="EMBL/GenBank/DDBJ databases">
        <title>Zoogloea sp. G-4-1-14 isolated from soil.</title>
        <authorList>
            <person name="Dahal R.H."/>
        </authorList>
    </citation>
    <scope>NUCLEOTIDE SEQUENCE [LARGE SCALE GENOMIC DNA]</scope>
    <source>
        <strain evidence="3 4">G-4-1-14</strain>
    </source>
</reference>
<gene>
    <name evidence="3" type="ORF">HHL15_15135</name>
</gene>
<accession>A0A848G8B4</accession>
<dbReference type="AlphaFoldDB" id="A0A848G8B4"/>
<dbReference type="GO" id="GO:0005525">
    <property type="term" value="F:GTP binding"/>
    <property type="evidence" value="ECO:0007669"/>
    <property type="project" value="InterPro"/>
</dbReference>
<keyword evidence="4" id="KW-1185">Reference proteome</keyword>
<keyword evidence="1" id="KW-0175">Coiled coil</keyword>
<feature type="domain" description="G" evidence="2">
    <location>
        <begin position="8"/>
        <end position="148"/>
    </location>
</feature>
<dbReference type="InterPro" id="IPR027417">
    <property type="entry name" value="P-loop_NTPase"/>
</dbReference>
<evidence type="ECO:0000259" key="2">
    <source>
        <dbReference type="Pfam" id="PF01926"/>
    </source>
</evidence>
<evidence type="ECO:0000313" key="3">
    <source>
        <dbReference type="EMBL" id="NML27086.1"/>
    </source>
</evidence>
<dbReference type="CDD" id="cd00882">
    <property type="entry name" value="Ras_like_GTPase"/>
    <property type="match status" value="1"/>
</dbReference>
<name>A0A848G8B4_9RHOO</name>
<dbReference type="Pfam" id="PF01926">
    <property type="entry name" value="MMR_HSR1"/>
    <property type="match status" value="1"/>
</dbReference>
<protein>
    <submittedName>
        <fullName evidence="3">DUF3482 domain-containing protein</fullName>
    </submittedName>
</protein>
<evidence type="ECO:0000313" key="4">
    <source>
        <dbReference type="Proteomes" id="UP000580043"/>
    </source>
</evidence>